<organism evidence="2 3">
    <name type="scientific">Sporobacter termitidis DSM 10068</name>
    <dbReference type="NCBI Taxonomy" id="1123282"/>
    <lineage>
        <taxon>Bacteria</taxon>
        <taxon>Bacillati</taxon>
        <taxon>Bacillota</taxon>
        <taxon>Clostridia</taxon>
        <taxon>Eubacteriales</taxon>
        <taxon>Oscillospiraceae</taxon>
        <taxon>Sporobacter</taxon>
    </lineage>
</organism>
<gene>
    <name evidence="2" type="ORF">SAMN02745823_03081</name>
</gene>
<dbReference type="Proteomes" id="UP000183995">
    <property type="component" value="Unassembled WGS sequence"/>
</dbReference>
<keyword evidence="3" id="KW-1185">Reference proteome</keyword>
<accession>A0A1M5Z195</accession>
<evidence type="ECO:0000313" key="3">
    <source>
        <dbReference type="Proteomes" id="UP000183995"/>
    </source>
</evidence>
<feature type="region of interest" description="Disordered" evidence="1">
    <location>
        <begin position="49"/>
        <end position="86"/>
    </location>
</feature>
<dbReference type="OrthoDB" id="2088142at2"/>
<evidence type="ECO:0000256" key="1">
    <source>
        <dbReference type="SAM" id="MobiDB-lite"/>
    </source>
</evidence>
<reference evidence="2 3" key="1">
    <citation type="submission" date="2016-11" db="EMBL/GenBank/DDBJ databases">
        <authorList>
            <person name="Jaros S."/>
            <person name="Januszkiewicz K."/>
            <person name="Wedrychowicz H."/>
        </authorList>
    </citation>
    <scope>NUCLEOTIDE SEQUENCE [LARGE SCALE GENOMIC DNA]</scope>
    <source>
        <strain evidence="2 3">DSM 10068</strain>
    </source>
</reference>
<dbReference type="AlphaFoldDB" id="A0A1M5Z195"/>
<evidence type="ECO:0000313" key="2">
    <source>
        <dbReference type="EMBL" id="SHI18009.1"/>
    </source>
</evidence>
<proteinExistence type="predicted"/>
<sequence>MVDHEAVYRVLFNGVLDAIGEIEQQNYGSAKLTLVKMLQTAEETCFDSMEEPPVQGLVPPPVPESAGARPRARQESPAVHSRVGVG</sequence>
<dbReference type="EMBL" id="FQXV01000012">
    <property type="protein sequence ID" value="SHI18009.1"/>
    <property type="molecule type" value="Genomic_DNA"/>
</dbReference>
<dbReference type="RefSeq" id="WP_073080825.1">
    <property type="nucleotide sequence ID" value="NZ_FQXV01000012.1"/>
</dbReference>
<name>A0A1M5Z195_9FIRM</name>
<protein>
    <submittedName>
        <fullName evidence="2">Uncharacterized protein</fullName>
    </submittedName>
</protein>